<name>A0A5N6U3V7_ASPAV</name>
<protein>
    <recommendedName>
        <fullName evidence="4">Tubby C-terminal-like domain-containing protein</fullName>
    </recommendedName>
</protein>
<accession>A0A5N6U3V7</accession>
<dbReference type="OrthoDB" id="5073671at2759"/>
<evidence type="ECO:0000313" key="2">
    <source>
        <dbReference type="EMBL" id="KAE8153109.1"/>
    </source>
</evidence>
<keyword evidence="3" id="KW-1185">Reference proteome</keyword>
<dbReference type="Proteomes" id="UP000325780">
    <property type="component" value="Unassembled WGS sequence"/>
</dbReference>
<organism evidence="2 3">
    <name type="scientific">Aspergillus avenaceus</name>
    <dbReference type="NCBI Taxonomy" id="36643"/>
    <lineage>
        <taxon>Eukaryota</taxon>
        <taxon>Fungi</taxon>
        <taxon>Dikarya</taxon>
        <taxon>Ascomycota</taxon>
        <taxon>Pezizomycotina</taxon>
        <taxon>Eurotiomycetes</taxon>
        <taxon>Eurotiomycetidae</taxon>
        <taxon>Eurotiales</taxon>
        <taxon>Aspergillaceae</taxon>
        <taxon>Aspergillus</taxon>
        <taxon>Aspergillus subgen. Circumdati</taxon>
    </lineage>
</organism>
<sequence length="280" mass="30816">MENQKSPSYSGAIPDVPPPPYSEYDHPSGHAEQSPQYEASYTANSTTLHAATRKIPPILNGYLHWTSTKDLYLGPSAQERLYAVSIQTAKTGQQTIVLHDGPTDRHPPLGKSESDGYLRAKYFLITLPPRSGSGGNPVIEQIDGVMPYKRMAPTFSFTVSGAEKRTTREVFQWRSSHGKEIKELGGFSYGWKLVRLSHSTDEAGASRSHRPLGCTSDGKEIVAVIAHNSSWSLTKGFRFAFMGSGLTGTMGEKWETMALVSAVQLWCMDYQSMVHTTPVT</sequence>
<evidence type="ECO:0000313" key="3">
    <source>
        <dbReference type="Proteomes" id="UP000325780"/>
    </source>
</evidence>
<proteinExistence type="predicted"/>
<evidence type="ECO:0000256" key="1">
    <source>
        <dbReference type="SAM" id="MobiDB-lite"/>
    </source>
</evidence>
<dbReference type="EMBL" id="ML742043">
    <property type="protein sequence ID" value="KAE8153109.1"/>
    <property type="molecule type" value="Genomic_DNA"/>
</dbReference>
<evidence type="ECO:0008006" key="4">
    <source>
        <dbReference type="Google" id="ProtNLM"/>
    </source>
</evidence>
<dbReference type="AlphaFoldDB" id="A0A5N6U3V7"/>
<gene>
    <name evidence="2" type="ORF">BDV25DRAFT_137182</name>
</gene>
<reference evidence="2 3" key="1">
    <citation type="submission" date="2019-04" db="EMBL/GenBank/DDBJ databases">
        <title>Friends and foes A comparative genomics study of 23 Aspergillus species from section Flavi.</title>
        <authorList>
            <consortium name="DOE Joint Genome Institute"/>
            <person name="Kjaerbolling I."/>
            <person name="Vesth T."/>
            <person name="Frisvad J.C."/>
            <person name="Nybo J.L."/>
            <person name="Theobald S."/>
            <person name="Kildgaard S."/>
            <person name="Isbrandt T."/>
            <person name="Kuo A."/>
            <person name="Sato A."/>
            <person name="Lyhne E.K."/>
            <person name="Kogle M.E."/>
            <person name="Wiebenga A."/>
            <person name="Kun R.S."/>
            <person name="Lubbers R.J."/>
            <person name="Makela M.R."/>
            <person name="Barry K."/>
            <person name="Chovatia M."/>
            <person name="Clum A."/>
            <person name="Daum C."/>
            <person name="Haridas S."/>
            <person name="He G."/>
            <person name="LaButti K."/>
            <person name="Lipzen A."/>
            <person name="Mondo S."/>
            <person name="Riley R."/>
            <person name="Salamov A."/>
            <person name="Simmons B.A."/>
            <person name="Magnuson J.K."/>
            <person name="Henrissat B."/>
            <person name="Mortensen U.H."/>
            <person name="Larsen T.O."/>
            <person name="Devries R.P."/>
            <person name="Grigoriev I.V."/>
            <person name="Machida M."/>
            <person name="Baker S.E."/>
            <person name="Andersen M.R."/>
        </authorList>
    </citation>
    <scope>NUCLEOTIDE SEQUENCE [LARGE SCALE GENOMIC DNA]</scope>
    <source>
        <strain evidence="2 3">IBT 18842</strain>
    </source>
</reference>
<feature type="region of interest" description="Disordered" evidence="1">
    <location>
        <begin position="1"/>
        <end position="37"/>
    </location>
</feature>